<accession>A0A195DR27</accession>
<feature type="compositionally biased region" description="Low complexity" evidence="1">
    <location>
        <begin position="49"/>
        <end position="66"/>
    </location>
</feature>
<evidence type="ECO:0000256" key="1">
    <source>
        <dbReference type="SAM" id="MobiDB-lite"/>
    </source>
</evidence>
<dbReference type="Proteomes" id="UP000078492">
    <property type="component" value="Unassembled WGS sequence"/>
</dbReference>
<feature type="non-terminal residue" evidence="2">
    <location>
        <position position="1"/>
    </location>
</feature>
<keyword evidence="3" id="KW-1185">Reference proteome</keyword>
<dbReference type="EMBL" id="KQ980581">
    <property type="protein sequence ID" value="KYN15323.1"/>
    <property type="molecule type" value="Genomic_DNA"/>
</dbReference>
<gene>
    <name evidence="2" type="ORF">ALC57_12372</name>
</gene>
<evidence type="ECO:0000313" key="2">
    <source>
        <dbReference type="EMBL" id="KYN15323.1"/>
    </source>
</evidence>
<reference evidence="2 3" key="1">
    <citation type="submission" date="2015-09" db="EMBL/GenBank/DDBJ databases">
        <title>Trachymyrmex cornetzi WGS genome.</title>
        <authorList>
            <person name="Nygaard S."/>
            <person name="Hu H."/>
            <person name="Boomsma J."/>
            <person name="Zhang G."/>
        </authorList>
    </citation>
    <scope>NUCLEOTIDE SEQUENCE [LARGE SCALE GENOMIC DNA]</scope>
    <source>
        <strain evidence="2">Tcor2-1</strain>
        <tissue evidence="2">Whole body</tissue>
    </source>
</reference>
<evidence type="ECO:0000313" key="3">
    <source>
        <dbReference type="Proteomes" id="UP000078492"/>
    </source>
</evidence>
<organism evidence="2 3">
    <name type="scientific">Trachymyrmex cornetzi</name>
    <dbReference type="NCBI Taxonomy" id="471704"/>
    <lineage>
        <taxon>Eukaryota</taxon>
        <taxon>Metazoa</taxon>
        <taxon>Ecdysozoa</taxon>
        <taxon>Arthropoda</taxon>
        <taxon>Hexapoda</taxon>
        <taxon>Insecta</taxon>
        <taxon>Pterygota</taxon>
        <taxon>Neoptera</taxon>
        <taxon>Endopterygota</taxon>
        <taxon>Hymenoptera</taxon>
        <taxon>Apocrita</taxon>
        <taxon>Aculeata</taxon>
        <taxon>Formicoidea</taxon>
        <taxon>Formicidae</taxon>
        <taxon>Myrmicinae</taxon>
        <taxon>Trachymyrmex</taxon>
    </lineage>
</organism>
<protein>
    <submittedName>
        <fullName evidence="2">Uncharacterized protein</fullName>
    </submittedName>
</protein>
<feature type="compositionally biased region" description="Polar residues" evidence="1">
    <location>
        <begin position="67"/>
        <end position="79"/>
    </location>
</feature>
<sequence length="147" mass="16744">RVGKRNDPSFESPKRDDATRRRDFDRVFKRLPRRGEDWRESSTPPPQTTSPLLVSPRSASPRLASPTVNHLRSPCQKSASHARRFAARITRLASGKRMTKGPDGPTEGTKKDADRLNTNYGGYIDRGICSHFSKRIDTLTFCRFLRM</sequence>
<proteinExistence type="predicted"/>
<feature type="region of interest" description="Disordered" evidence="1">
    <location>
        <begin position="1"/>
        <end position="113"/>
    </location>
</feature>
<feature type="compositionally biased region" description="Basic and acidic residues" evidence="1">
    <location>
        <begin position="1"/>
        <end position="40"/>
    </location>
</feature>
<name>A0A195DR27_9HYME</name>
<dbReference type="AlphaFoldDB" id="A0A195DR27"/>